<evidence type="ECO:0000259" key="9">
    <source>
        <dbReference type="Pfam" id="PF00576"/>
    </source>
</evidence>
<dbReference type="InParanoid" id="D3B0P5"/>
<dbReference type="NCBIfam" id="TIGR02962">
    <property type="entry name" value="hdxy_isourate"/>
    <property type="match status" value="1"/>
</dbReference>
<dbReference type="InterPro" id="IPR000895">
    <property type="entry name" value="Transthyretin/HIU_hydrolase"/>
</dbReference>
<feature type="binding site" evidence="7">
    <location>
        <position position="51"/>
    </location>
    <ligand>
        <name>substrate</name>
    </ligand>
</feature>
<feature type="binding site" evidence="7">
    <location>
        <position position="112"/>
    </location>
    <ligand>
        <name>substrate</name>
    </ligand>
</feature>
<dbReference type="RefSeq" id="XP_020436980.1">
    <property type="nucleotide sequence ID" value="XM_020572863.1"/>
</dbReference>
<evidence type="ECO:0000256" key="6">
    <source>
        <dbReference type="ARBA" id="ARBA00022801"/>
    </source>
</evidence>
<dbReference type="GO" id="GO:0006144">
    <property type="term" value="P:purine nucleobase metabolic process"/>
    <property type="evidence" value="ECO:0007669"/>
    <property type="project" value="UniProtKB-KW"/>
</dbReference>
<comment type="catalytic activity">
    <reaction evidence="1 8">
        <text>5-hydroxyisourate + H2O = 5-hydroxy-2-oxo-4-ureido-2,5-dihydro-1H-imidazole-5-carboxylate + H(+)</text>
        <dbReference type="Rhea" id="RHEA:23736"/>
        <dbReference type="ChEBI" id="CHEBI:15377"/>
        <dbReference type="ChEBI" id="CHEBI:15378"/>
        <dbReference type="ChEBI" id="CHEBI:18072"/>
        <dbReference type="ChEBI" id="CHEBI:58639"/>
        <dbReference type="EC" id="3.5.2.17"/>
    </reaction>
</comment>
<dbReference type="PROSITE" id="PS00769">
    <property type="entry name" value="TRANSTHYRETIN_2"/>
    <property type="match status" value="1"/>
</dbReference>
<dbReference type="PANTHER" id="PTHR10395">
    <property type="entry name" value="URICASE AND TRANSTHYRETIN-RELATED"/>
    <property type="match status" value="1"/>
</dbReference>
<keyword evidence="6 8" id="KW-0378">Hydrolase</keyword>
<evidence type="ECO:0000256" key="7">
    <source>
        <dbReference type="PIRSR" id="PIRSR600895-51"/>
    </source>
</evidence>
<evidence type="ECO:0000256" key="2">
    <source>
        <dbReference type="ARBA" id="ARBA00002704"/>
    </source>
</evidence>
<evidence type="ECO:0000313" key="10">
    <source>
        <dbReference type="EMBL" id="EFA84869.1"/>
    </source>
</evidence>
<comment type="function">
    <text evidence="2">Catalyzes the hydrolysis of 5-hydroxyisourate (HIU) to 2-oxo-4-hydroxy-4-carboxy-5-ureidoimidazoline (OHCU).</text>
</comment>
<dbReference type="PRINTS" id="PR00189">
    <property type="entry name" value="TRNSTHYRETIN"/>
</dbReference>
<evidence type="ECO:0000313" key="11">
    <source>
        <dbReference type="Proteomes" id="UP000001396"/>
    </source>
</evidence>
<dbReference type="Proteomes" id="UP000001396">
    <property type="component" value="Unassembled WGS sequence"/>
</dbReference>
<dbReference type="PROSITE" id="PS00768">
    <property type="entry name" value="TRANSTHYRETIN_1"/>
    <property type="match status" value="1"/>
</dbReference>
<dbReference type="EMBL" id="ADBJ01000008">
    <property type="protein sequence ID" value="EFA84869.1"/>
    <property type="molecule type" value="Genomic_DNA"/>
</dbReference>
<name>D3B0P5_HETP5</name>
<dbReference type="Pfam" id="PF00576">
    <property type="entry name" value="Transthyretin"/>
    <property type="match status" value="1"/>
</dbReference>
<comment type="similarity">
    <text evidence="3 8">Belongs to the transthyretin family. 5-hydroxyisourate hydrolase subfamily.</text>
</comment>
<dbReference type="SUPFAM" id="SSF49472">
    <property type="entry name" value="Transthyretin (synonym: prealbumin)"/>
    <property type="match status" value="1"/>
</dbReference>
<evidence type="ECO:0000256" key="8">
    <source>
        <dbReference type="RuleBase" id="RU361270"/>
    </source>
</evidence>
<dbReference type="InterPro" id="IPR036817">
    <property type="entry name" value="Transthyretin/HIU_hydrolase_sf"/>
</dbReference>
<comment type="caution">
    <text evidence="10">The sequence shown here is derived from an EMBL/GenBank/DDBJ whole genome shotgun (WGS) entry which is preliminary data.</text>
</comment>
<dbReference type="OMA" id="CSENQNY"/>
<dbReference type="GeneID" id="31357389"/>
<organism evidence="10 11">
    <name type="scientific">Heterostelium pallidum (strain ATCC 26659 / Pp 5 / PN500)</name>
    <name type="common">Cellular slime mold</name>
    <name type="synonym">Polysphondylium pallidum</name>
    <dbReference type="NCBI Taxonomy" id="670386"/>
    <lineage>
        <taxon>Eukaryota</taxon>
        <taxon>Amoebozoa</taxon>
        <taxon>Evosea</taxon>
        <taxon>Eumycetozoa</taxon>
        <taxon>Dictyostelia</taxon>
        <taxon>Acytosteliales</taxon>
        <taxon>Acytosteliaceae</taxon>
        <taxon>Heterostelium</taxon>
    </lineage>
</organism>
<dbReference type="GO" id="GO:0033971">
    <property type="term" value="F:hydroxyisourate hydrolase activity"/>
    <property type="evidence" value="ECO:0007669"/>
    <property type="project" value="UniProtKB-EC"/>
</dbReference>
<feature type="binding site" evidence="7">
    <location>
        <position position="12"/>
    </location>
    <ligand>
        <name>substrate</name>
    </ligand>
</feature>
<dbReference type="InterPro" id="IPR023418">
    <property type="entry name" value="Thyroxine_BS"/>
</dbReference>
<dbReference type="InterPro" id="IPR023419">
    <property type="entry name" value="Transthyretin_CS"/>
</dbReference>
<dbReference type="AlphaFoldDB" id="D3B0P5"/>
<dbReference type="InterPro" id="IPR014306">
    <property type="entry name" value="Hydroxyisourate_hydrolase"/>
</dbReference>
<protein>
    <recommendedName>
        <fullName evidence="8">5-hydroxyisourate hydrolase</fullName>
        <shortName evidence="8">HIU hydrolase</shortName>
        <shortName evidence="8">HIUHase</shortName>
        <ecNumber evidence="8">3.5.2.17</ecNumber>
    </recommendedName>
</protein>
<dbReference type="Gene3D" id="2.60.40.180">
    <property type="entry name" value="Transthyretin/hydroxyisourate hydrolase domain"/>
    <property type="match status" value="1"/>
</dbReference>
<dbReference type="EC" id="3.5.2.17" evidence="8"/>
<dbReference type="CDD" id="cd05822">
    <property type="entry name" value="TLP_HIUase"/>
    <property type="match status" value="1"/>
</dbReference>
<evidence type="ECO:0000256" key="4">
    <source>
        <dbReference type="ARBA" id="ARBA00011881"/>
    </source>
</evidence>
<sequence>MSTHKGSTLSTHVLDTNTGNPAPNLRVILKKVVGENQFELLKEQTTNTDGRAREFPELENGVYQITFMTDDYFKANNITAYFYPKVSIEFIVDTTRHYHVPLLISPYGYSTYRGS</sequence>
<keyword evidence="11" id="KW-1185">Reference proteome</keyword>
<evidence type="ECO:0000256" key="3">
    <source>
        <dbReference type="ARBA" id="ARBA00009850"/>
    </source>
</evidence>
<evidence type="ECO:0000256" key="5">
    <source>
        <dbReference type="ARBA" id="ARBA00022631"/>
    </source>
</evidence>
<accession>D3B0P5</accession>
<comment type="subunit">
    <text evidence="4 8">Homotetramer.</text>
</comment>
<dbReference type="STRING" id="670386.D3B0P5"/>
<dbReference type="PANTHER" id="PTHR10395:SF7">
    <property type="entry name" value="5-HYDROXYISOURATE HYDROLASE"/>
    <property type="match status" value="1"/>
</dbReference>
<reference evidence="10 11" key="1">
    <citation type="journal article" date="2011" name="Genome Res.">
        <title>Phylogeny-wide analysis of social amoeba genomes highlights ancient origins for complex intercellular communication.</title>
        <authorList>
            <person name="Heidel A.J."/>
            <person name="Lawal H.M."/>
            <person name="Felder M."/>
            <person name="Schilde C."/>
            <person name="Helps N.R."/>
            <person name="Tunggal B."/>
            <person name="Rivero F."/>
            <person name="John U."/>
            <person name="Schleicher M."/>
            <person name="Eichinger L."/>
            <person name="Platzer M."/>
            <person name="Noegel A.A."/>
            <person name="Schaap P."/>
            <person name="Gloeckner G."/>
        </authorList>
    </citation>
    <scope>NUCLEOTIDE SEQUENCE [LARGE SCALE GENOMIC DNA]</scope>
    <source>
        <strain evidence="11">ATCC 26659 / Pp 5 / PN500</strain>
    </source>
</reference>
<evidence type="ECO:0000256" key="1">
    <source>
        <dbReference type="ARBA" id="ARBA00001043"/>
    </source>
</evidence>
<proteinExistence type="inferred from homology"/>
<feature type="domain" description="Transthyretin/hydroxyisourate hydrolase" evidence="9">
    <location>
        <begin position="9"/>
        <end position="114"/>
    </location>
</feature>
<gene>
    <name evidence="10" type="ORF">PPL_01862</name>
</gene>
<dbReference type="InterPro" id="IPR023416">
    <property type="entry name" value="Transthyretin/HIU_hydrolase_d"/>
</dbReference>
<keyword evidence="5 8" id="KW-0659">Purine metabolism</keyword>